<comment type="caution">
    <text evidence="2">The sequence shown here is derived from an EMBL/GenBank/DDBJ whole genome shotgun (WGS) entry which is preliminary data.</text>
</comment>
<dbReference type="AlphaFoldDB" id="A0A9J6FQ24"/>
<organism evidence="2 3">
    <name type="scientific">Haemaphysalis longicornis</name>
    <name type="common">Bush tick</name>
    <dbReference type="NCBI Taxonomy" id="44386"/>
    <lineage>
        <taxon>Eukaryota</taxon>
        <taxon>Metazoa</taxon>
        <taxon>Ecdysozoa</taxon>
        <taxon>Arthropoda</taxon>
        <taxon>Chelicerata</taxon>
        <taxon>Arachnida</taxon>
        <taxon>Acari</taxon>
        <taxon>Parasitiformes</taxon>
        <taxon>Ixodida</taxon>
        <taxon>Ixodoidea</taxon>
        <taxon>Ixodidae</taxon>
        <taxon>Haemaphysalinae</taxon>
        <taxon>Haemaphysalis</taxon>
    </lineage>
</organism>
<sequence>MCKDMSVTLTKELMHGEFALSKQGKRKGNRGRLLTGNGVTKSTVDKGHRVFRMVSVETKEVRLFKVDVWGAATLGEKITQNISPGTTIHSDKCIPTTAFRNLVGATGSSWNYVWQTVNHTEQFVDPTTPALTPRTSRASGRRRGSVS</sequence>
<dbReference type="OrthoDB" id="6379547at2759"/>
<dbReference type="VEuPathDB" id="VectorBase:HLOH_061340"/>
<dbReference type="InterPro" id="IPR053164">
    <property type="entry name" value="IS1016-like_transposase"/>
</dbReference>
<keyword evidence="3" id="KW-1185">Reference proteome</keyword>
<evidence type="ECO:0000256" key="1">
    <source>
        <dbReference type="SAM" id="MobiDB-lite"/>
    </source>
</evidence>
<accession>A0A9J6FQ24</accession>
<reference evidence="2 3" key="1">
    <citation type="journal article" date="2020" name="Cell">
        <title>Large-Scale Comparative Analyses of Tick Genomes Elucidate Their Genetic Diversity and Vector Capacities.</title>
        <authorList>
            <consortium name="Tick Genome and Microbiome Consortium (TIGMIC)"/>
            <person name="Jia N."/>
            <person name="Wang J."/>
            <person name="Shi W."/>
            <person name="Du L."/>
            <person name="Sun Y."/>
            <person name="Zhan W."/>
            <person name="Jiang J.F."/>
            <person name="Wang Q."/>
            <person name="Zhang B."/>
            <person name="Ji P."/>
            <person name="Bell-Sakyi L."/>
            <person name="Cui X.M."/>
            <person name="Yuan T.T."/>
            <person name="Jiang B.G."/>
            <person name="Yang W.F."/>
            <person name="Lam T.T."/>
            <person name="Chang Q.C."/>
            <person name="Ding S.J."/>
            <person name="Wang X.J."/>
            <person name="Zhu J.G."/>
            <person name="Ruan X.D."/>
            <person name="Zhao L."/>
            <person name="Wei J.T."/>
            <person name="Ye R.Z."/>
            <person name="Que T.C."/>
            <person name="Du C.H."/>
            <person name="Zhou Y.H."/>
            <person name="Cheng J.X."/>
            <person name="Dai P.F."/>
            <person name="Guo W.B."/>
            <person name="Han X.H."/>
            <person name="Huang E.J."/>
            <person name="Li L.F."/>
            <person name="Wei W."/>
            <person name="Gao Y.C."/>
            <person name="Liu J.Z."/>
            <person name="Shao H.Z."/>
            <person name="Wang X."/>
            <person name="Wang C.C."/>
            <person name="Yang T.C."/>
            <person name="Huo Q.B."/>
            <person name="Li W."/>
            <person name="Chen H.Y."/>
            <person name="Chen S.E."/>
            <person name="Zhou L.G."/>
            <person name="Ni X.B."/>
            <person name="Tian J.H."/>
            <person name="Sheng Y."/>
            <person name="Liu T."/>
            <person name="Pan Y.S."/>
            <person name="Xia L.Y."/>
            <person name="Li J."/>
            <person name="Zhao F."/>
            <person name="Cao W.C."/>
        </authorList>
    </citation>
    <scope>NUCLEOTIDE SEQUENCE [LARGE SCALE GENOMIC DNA]</scope>
    <source>
        <strain evidence="2">HaeL-2018</strain>
    </source>
</reference>
<dbReference type="PANTHER" id="PTHR47163">
    <property type="entry name" value="DDE_TNP_IS1595 DOMAIN-CONTAINING PROTEIN"/>
    <property type="match status" value="1"/>
</dbReference>
<evidence type="ECO:0000313" key="2">
    <source>
        <dbReference type="EMBL" id="KAH9364931.1"/>
    </source>
</evidence>
<proteinExistence type="predicted"/>
<dbReference type="PANTHER" id="PTHR47163:SF3">
    <property type="entry name" value="PROTEIN CBG18017"/>
    <property type="match status" value="1"/>
</dbReference>
<dbReference type="EMBL" id="JABSTR010000003">
    <property type="protein sequence ID" value="KAH9364931.1"/>
    <property type="molecule type" value="Genomic_DNA"/>
</dbReference>
<gene>
    <name evidence="2" type="ORF">HPB48_022856</name>
</gene>
<protein>
    <submittedName>
        <fullName evidence="2">Uncharacterized protein</fullName>
    </submittedName>
</protein>
<evidence type="ECO:0000313" key="3">
    <source>
        <dbReference type="Proteomes" id="UP000821853"/>
    </source>
</evidence>
<feature type="region of interest" description="Disordered" evidence="1">
    <location>
        <begin position="125"/>
        <end position="147"/>
    </location>
</feature>
<dbReference type="Proteomes" id="UP000821853">
    <property type="component" value="Unassembled WGS sequence"/>
</dbReference>
<name>A0A9J6FQ24_HAELO</name>